<protein>
    <submittedName>
        <fullName evidence="1">Uncharacterized protein</fullName>
    </submittedName>
</protein>
<dbReference type="OrthoDB" id="7842867at2"/>
<gene>
    <name evidence="1" type="ORF">CH338_30515</name>
</gene>
<comment type="caution">
    <text evidence="1">The sequence shown here is derived from an EMBL/GenBank/DDBJ whole genome shotgun (WGS) entry which is preliminary data.</text>
</comment>
<dbReference type="Proteomes" id="UP000248863">
    <property type="component" value="Unassembled WGS sequence"/>
</dbReference>
<accession>A0A327JL29</accession>
<evidence type="ECO:0000313" key="1">
    <source>
        <dbReference type="EMBL" id="RAI26801.1"/>
    </source>
</evidence>
<name>A0A327JL29_9BRAD</name>
<keyword evidence="2" id="KW-1185">Reference proteome</keyword>
<proteinExistence type="predicted"/>
<sequence length="193" mass="20478">MIGPATIAERLAASRLVGFLPAVEAALKPLFPGVTVRSHPGRIDVSDLIEKDIFLAPMIAVALTRWRGPVGVGGDWRIGLECAAYVVTEDMALGERSTPRQEVAFALSHGILDVLADFTTSRWGLQNITSPEDAEARPLFTAETFAKGSAFYAVTWKQSLIGLGPDPLARVLVSDVEAVLDGAAEPVDEGGPV</sequence>
<dbReference type="AlphaFoldDB" id="A0A327JL29"/>
<dbReference type="RefSeq" id="WP_111360758.1">
    <property type="nucleotide sequence ID" value="NZ_NHSK01000051.1"/>
</dbReference>
<evidence type="ECO:0000313" key="2">
    <source>
        <dbReference type="Proteomes" id="UP000248863"/>
    </source>
</evidence>
<reference evidence="1 2" key="1">
    <citation type="submission" date="2017-07" db="EMBL/GenBank/DDBJ databases">
        <title>Draft Genome Sequences of Select Purple Nonsulfur Bacteria.</title>
        <authorList>
            <person name="Lasarre B."/>
            <person name="Mckinlay J.B."/>
        </authorList>
    </citation>
    <scope>NUCLEOTIDE SEQUENCE [LARGE SCALE GENOMIC DNA]</scope>
    <source>
        <strain evidence="1 2">DSM 11907</strain>
    </source>
</reference>
<dbReference type="EMBL" id="NPEU01000904">
    <property type="protein sequence ID" value="RAI26801.1"/>
    <property type="molecule type" value="Genomic_DNA"/>
</dbReference>
<organism evidence="1 2">
    <name type="scientific">Rhodoplanes elegans</name>
    <dbReference type="NCBI Taxonomy" id="29408"/>
    <lineage>
        <taxon>Bacteria</taxon>
        <taxon>Pseudomonadati</taxon>
        <taxon>Pseudomonadota</taxon>
        <taxon>Alphaproteobacteria</taxon>
        <taxon>Hyphomicrobiales</taxon>
        <taxon>Nitrobacteraceae</taxon>
        <taxon>Rhodoplanes</taxon>
    </lineage>
</organism>